<feature type="transmembrane region" description="Helical" evidence="12">
    <location>
        <begin position="498"/>
        <end position="518"/>
    </location>
</feature>
<keyword evidence="13" id="KW-1185">Reference proteome</keyword>
<feature type="transmembrane region" description="Helical" evidence="12">
    <location>
        <begin position="332"/>
        <end position="358"/>
    </location>
</feature>
<dbReference type="WBParaSite" id="jg23336.2">
    <property type="protein sequence ID" value="jg23336.2"/>
    <property type="gene ID" value="jg23336"/>
</dbReference>
<dbReference type="GO" id="GO:0006364">
    <property type="term" value="P:rRNA processing"/>
    <property type="evidence" value="ECO:0007669"/>
    <property type="project" value="TreeGrafter"/>
</dbReference>
<dbReference type="GO" id="GO:0042273">
    <property type="term" value="P:ribosomal large subunit biogenesis"/>
    <property type="evidence" value="ECO:0007669"/>
    <property type="project" value="TreeGrafter"/>
</dbReference>
<feature type="compositionally biased region" description="Basic residues" evidence="11">
    <location>
        <begin position="225"/>
        <end position="235"/>
    </location>
</feature>
<dbReference type="Pfam" id="PF02535">
    <property type="entry name" value="Zip"/>
    <property type="match status" value="1"/>
</dbReference>
<evidence type="ECO:0000256" key="12">
    <source>
        <dbReference type="SAM" id="Phobius"/>
    </source>
</evidence>
<organism evidence="13 14">
    <name type="scientific">Ditylenchus dipsaci</name>
    <dbReference type="NCBI Taxonomy" id="166011"/>
    <lineage>
        <taxon>Eukaryota</taxon>
        <taxon>Metazoa</taxon>
        <taxon>Ecdysozoa</taxon>
        <taxon>Nematoda</taxon>
        <taxon>Chromadorea</taxon>
        <taxon>Rhabditida</taxon>
        <taxon>Tylenchina</taxon>
        <taxon>Tylenchomorpha</taxon>
        <taxon>Sphaerularioidea</taxon>
        <taxon>Anguinidae</taxon>
        <taxon>Anguininae</taxon>
        <taxon>Ditylenchus</taxon>
    </lineage>
</organism>
<evidence type="ECO:0000256" key="5">
    <source>
        <dbReference type="ARBA" id="ARBA00022517"/>
    </source>
</evidence>
<evidence type="ECO:0000256" key="4">
    <source>
        <dbReference type="ARBA" id="ARBA00007336"/>
    </source>
</evidence>
<keyword evidence="8" id="KW-0175">Coiled coil</keyword>
<comment type="subcellular location">
    <subcellularLocation>
        <location evidence="2">Membrane</location>
        <topology evidence="2">Multi-pass membrane protein</topology>
    </subcellularLocation>
    <subcellularLocation>
        <location evidence="3">Nucleus</location>
        <location evidence="3">Nucleolus</location>
    </subcellularLocation>
</comment>
<dbReference type="GO" id="GO:0030687">
    <property type="term" value="C:preribosome, large subunit precursor"/>
    <property type="evidence" value="ECO:0007669"/>
    <property type="project" value="TreeGrafter"/>
</dbReference>
<dbReference type="Pfam" id="PF05890">
    <property type="entry name" value="Ebp2"/>
    <property type="match status" value="1"/>
</dbReference>
<dbReference type="PANTHER" id="PTHR13028">
    <property type="entry name" value="RRNA PROCESSING PROTEIN EBNA1-BINDING PROTEIN-RELATED"/>
    <property type="match status" value="1"/>
</dbReference>
<evidence type="ECO:0000256" key="2">
    <source>
        <dbReference type="ARBA" id="ARBA00004141"/>
    </source>
</evidence>
<evidence type="ECO:0000256" key="3">
    <source>
        <dbReference type="ARBA" id="ARBA00004604"/>
    </source>
</evidence>
<dbReference type="InterPro" id="IPR003689">
    <property type="entry name" value="ZIP"/>
</dbReference>
<keyword evidence="6 12" id="KW-0812">Transmembrane</keyword>
<proteinExistence type="inferred from homology"/>
<feature type="transmembrane region" description="Helical" evidence="12">
    <location>
        <begin position="524"/>
        <end position="544"/>
    </location>
</feature>
<evidence type="ECO:0000256" key="10">
    <source>
        <dbReference type="ARBA" id="ARBA00023242"/>
    </source>
</evidence>
<evidence type="ECO:0000313" key="13">
    <source>
        <dbReference type="Proteomes" id="UP000887574"/>
    </source>
</evidence>
<evidence type="ECO:0000256" key="9">
    <source>
        <dbReference type="ARBA" id="ARBA00023136"/>
    </source>
</evidence>
<comment type="function">
    <text evidence="1">Required for the processing of the 27S pre-rRNA.</text>
</comment>
<evidence type="ECO:0000256" key="7">
    <source>
        <dbReference type="ARBA" id="ARBA00022989"/>
    </source>
</evidence>
<evidence type="ECO:0000256" key="1">
    <source>
        <dbReference type="ARBA" id="ARBA00003387"/>
    </source>
</evidence>
<keyword evidence="9 12" id="KW-0472">Membrane</keyword>
<protein>
    <submittedName>
        <fullName evidence="14">Uncharacterized protein</fullName>
    </submittedName>
</protein>
<dbReference type="InterPro" id="IPR008610">
    <property type="entry name" value="Ebp2"/>
</dbReference>
<keyword evidence="7 12" id="KW-1133">Transmembrane helix</keyword>
<name>A0A915DVB1_9BILA</name>
<comment type="similarity">
    <text evidence="4">Belongs to the EBP2 family.</text>
</comment>
<feature type="region of interest" description="Disordered" evidence="11">
    <location>
        <begin position="205"/>
        <end position="270"/>
    </location>
</feature>
<evidence type="ECO:0000313" key="14">
    <source>
        <dbReference type="WBParaSite" id="jg23336.2"/>
    </source>
</evidence>
<dbReference type="AlphaFoldDB" id="A0A915DVB1"/>
<dbReference type="GO" id="GO:0046873">
    <property type="term" value="F:metal ion transmembrane transporter activity"/>
    <property type="evidence" value="ECO:0007669"/>
    <property type="project" value="InterPro"/>
</dbReference>
<feature type="region of interest" description="Disordered" evidence="11">
    <location>
        <begin position="146"/>
        <end position="179"/>
    </location>
</feature>
<keyword evidence="10" id="KW-0539">Nucleus</keyword>
<dbReference type="GO" id="GO:0005730">
    <property type="term" value="C:nucleolus"/>
    <property type="evidence" value="ECO:0007669"/>
    <property type="project" value="UniProtKB-SubCell"/>
</dbReference>
<dbReference type="Proteomes" id="UP000887574">
    <property type="component" value="Unplaced"/>
</dbReference>
<evidence type="ECO:0000256" key="8">
    <source>
        <dbReference type="ARBA" id="ARBA00023054"/>
    </source>
</evidence>
<feature type="compositionally biased region" description="Low complexity" evidence="11">
    <location>
        <begin position="1"/>
        <end position="14"/>
    </location>
</feature>
<dbReference type="GO" id="GO:0016020">
    <property type="term" value="C:membrane"/>
    <property type="evidence" value="ECO:0007669"/>
    <property type="project" value="UniProtKB-SubCell"/>
</dbReference>
<feature type="transmembrane region" description="Helical" evidence="12">
    <location>
        <begin position="556"/>
        <end position="581"/>
    </location>
</feature>
<evidence type="ECO:0000256" key="6">
    <source>
        <dbReference type="ARBA" id="ARBA00022692"/>
    </source>
</evidence>
<accession>A0A915DVB1</accession>
<evidence type="ECO:0000256" key="11">
    <source>
        <dbReference type="SAM" id="MobiDB-lite"/>
    </source>
</evidence>
<keyword evidence="5" id="KW-0690">Ribosome biogenesis</keyword>
<dbReference type="GO" id="GO:0034399">
    <property type="term" value="C:nuclear periphery"/>
    <property type="evidence" value="ECO:0007669"/>
    <property type="project" value="TreeGrafter"/>
</dbReference>
<dbReference type="PANTHER" id="PTHR13028:SF0">
    <property type="entry name" value="RRNA-PROCESSING PROTEIN EBP2-RELATED"/>
    <property type="match status" value="1"/>
</dbReference>
<sequence>MSDSSEVSSSAEMGSGDESEAELQVALREGLLSKNGLNVEKGVQKVMVNKKDKLELVYSKMHKKRDWVQTLHVSFAPELTFADSVSNDFDREATFMKQAQNAVTIALPRLHSLKVPIFRPDDYFAEMAKSDTHMHKVRRRLLDIQKTGEKRDAKKRLREQKKFATKVQHASKEKKHKEKRVLMEAVKKHRKGMKAQLETMLNNASSLAADEDGEPSGRREQRGNGGRRQKSKVSRTSRDKKFGYGGQKKRSKMNDKDSFESPFGQSKKGGSQQRLKLCNAFASLQLRYVTRLITNVIVRPIHLINKYLRRSVIFAEMATLWMNNWLGLKSGLFSVSALSMCNCFACGIFLATCFLGLIPHTLVSEAILRNHLFGPSNRSVNTHNDHMQSKPIGWAIGTISSTLHDPFKTLRNSQKTHNRIGSSELKAVRVKPTGKNIVANIPTPIQGPITKFLNPDCEFGDFGGGTIEFRSQTSKIQSSHDHHHHLAIPDGAFNTKSFFLMLAMSFHSIFEGIALGAQHTSAQYLSLLGSIMLHEILCSFFVWCDTFFPKKCPQKCWCYLRCFCPFLYPLDWFVMASLGAWKKPAA</sequence>
<feature type="region of interest" description="Disordered" evidence="11">
    <location>
        <begin position="1"/>
        <end position="20"/>
    </location>
</feature>
<reference evidence="14" key="1">
    <citation type="submission" date="2022-11" db="UniProtKB">
        <authorList>
            <consortium name="WormBaseParasite"/>
        </authorList>
    </citation>
    <scope>IDENTIFICATION</scope>
</reference>